<feature type="transmembrane region" description="Helical" evidence="5">
    <location>
        <begin position="120"/>
        <end position="141"/>
    </location>
</feature>
<dbReference type="Proteomes" id="UP001596540">
    <property type="component" value="Unassembled WGS sequence"/>
</dbReference>
<keyword evidence="2 5" id="KW-0812">Transmembrane</keyword>
<keyword evidence="8" id="KW-1185">Reference proteome</keyword>
<organism evidence="7 8">
    <name type="scientific">Marinactinospora rubrisoli</name>
    <dbReference type="NCBI Taxonomy" id="2715399"/>
    <lineage>
        <taxon>Bacteria</taxon>
        <taxon>Bacillati</taxon>
        <taxon>Actinomycetota</taxon>
        <taxon>Actinomycetes</taxon>
        <taxon>Streptosporangiales</taxon>
        <taxon>Nocardiopsidaceae</taxon>
        <taxon>Marinactinospora</taxon>
    </lineage>
</organism>
<evidence type="ECO:0000259" key="6">
    <source>
        <dbReference type="Pfam" id="PF06271"/>
    </source>
</evidence>
<accession>A0ABW2KE92</accession>
<gene>
    <name evidence="7" type="ORF">ACFQRF_07245</name>
</gene>
<dbReference type="RefSeq" id="WP_379869899.1">
    <property type="nucleotide sequence ID" value="NZ_JBHTBH010000003.1"/>
</dbReference>
<evidence type="ECO:0000313" key="7">
    <source>
        <dbReference type="EMBL" id="MFC7327536.1"/>
    </source>
</evidence>
<feature type="domain" description="RDD" evidence="6">
    <location>
        <begin position="27"/>
        <end position="154"/>
    </location>
</feature>
<evidence type="ECO:0000256" key="4">
    <source>
        <dbReference type="ARBA" id="ARBA00023136"/>
    </source>
</evidence>
<dbReference type="PANTHER" id="PTHR38480:SF1">
    <property type="entry name" value="SLR0254 PROTEIN"/>
    <property type="match status" value="1"/>
</dbReference>
<feature type="transmembrane region" description="Helical" evidence="5">
    <location>
        <begin position="66"/>
        <end position="84"/>
    </location>
</feature>
<keyword evidence="3 5" id="KW-1133">Transmembrane helix</keyword>
<comment type="subcellular location">
    <subcellularLocation>
        <location evidence="1">Membrane</location>
        <topology evidence="1">Multi-pass membrane protein</topology>
    </subcellularLocation>
</comment>
<evidence type="ECO:0000256" key="3">
    <source>
        <dbReference type="ARBA" id="ARBA00022989"/>
    </source>
</evidence>
<dbReference type="PANTHER" id="PTHR38480">
    <property type="entry name" value="SLR0254 PROTEIN"/>
    <property type="match status" value="1"/>
</dbReference>
<reference evidence="8" key="1">
    <citation type="journal article" date="2019" name="Int. J. Syst. Evol. Microbiol.">
        <title>The Global Catalogue of Microorganisms (GCM) 10K type strain sequencing project: providing services to taxonomists for standard genome sequencing and annotation.</title>
        <authorList>
            <consortium name="The Broad Institute Genomics Platform"/>
            <consortium name="The Broad Institute Genome Sequencing Center for Infectious Disease"/>
            <person name="Wu L."/>
            <person name="Ma J."/>
        </authorList>
    </citation>
    <scope>NUCLEOTIDE SEQUENCE [LARGE SCALE GENOMIC DNA]</scope>
    <source>
        <strain evidence="8">CGMCC 4.7382</strain>
    </source>
</reference>
<dbReference type="Pfam" id="PF06271">
    <property type="entry name" value="RDD"/>
    <property type="match status" value="1"/>
</dbReference>
<comment type="caution">
    <text evidence="7">The sequence shown here is derived from an EMBL/GenBank/DDBJ whole genome shotgun (WGS) entry which is preliminary data.</text>
</comment>
<dbReference type="EMBL" id="JBHTBH010000003">
    <property type="protein sequence ID" value="MFC7327536.1"/>
    <property type="molecule type" value="Genomic_DNA"/>
</dbReference>
<protein>
    <submittedName>
        <fullName evidence="7">RDD family protein</fullName>
    </submittedName>
</protein>
<proteinExistence type="predicted"/>
<dbReference type="InterPro" id="IPR010432">
    <property type="entry name" value="RDD"/>
</dbReference>
<keyword evidence="4 5" id="KW-0472">Membrane</keyword>
<sequence length="260" mass="28171">MAHPSGGYYQQTDLVTGDAVVLDLRPAGFATRMVALFLDVLAQALVLVGLSLLLDQVSGLLDSATWAALQILLVVLVIVGYPVAVETLTRGRSLGKLALGLRVVGTDGSPERFRQALTRALCGFVELWLTSGVVALIVALVNRDGRRVGDFLAGTLVVQERARRADTAPIPMPPHLTGWASTAELSRLDPETAQMARQYVQRYHELTEEARRTMGAEVANAVARTVSPPPPPGAAPYEYLAAVLAERRRREEERLARQRG</sequence>
<name>A0ABW2KE92_9ACTN</name>
<evidence type="ECO:0000256" key="5">
    <source>
        <dbReference type="SAM" id="Phobius"/>
    </source>
</evidence>
<evidence type="ECO:0000256" key="2">
    <source>
        <dbReference type="ARBA" id="ARBA00022692"/>
    </source>
</evidence>
<feature type="transmembrane region" description="Helical" evidence="5">
    <location>
        <begin position="34"/>
        <end position="54"/>
    </location>
</feature>
<evidence type="ECO:0000256" key="1">
    <source>
        <dbReference type="ARBA" id="ARBA00004141"/>
    </source>
</evidence>
<evidence type="ECO:0000313" key="8">
    <source>
        <dbReference type="Proteomes" id="UP001596540"/>
    </source>
</evidence>